<evidence type="ECO:0000313" key="4">
    <source>
        <dbReference type="EMBL" id="SVA27499.1"/>
    </source>
</evidence>
<dbReference type="GO" id="GO:0016787">
    <property type="term" value="F:hydrolase activity"/>
    <property type="evidence" value="ECO:0007669"/>
    <property type="project" value="UniProtKB-KW"/>
</dbReference>
<evidence type="ECO:0000256" key="2">
    <source>
        <dbReference type="ARBA" id="ARBA00022801"/>
    </source>
</evidence>
<dbReference type="EMBL" id="UINC01006432">
    <property type="protein sequence ID" value="SVA27499.1"/>
    <property type="molecule type" value="Genomic_DNA"/>
</dbReference>
<sequence length="732" mass="79936">VKQIRFIVLLFALSLPGSTLIADSFVERLQKLDRNGDGQLSREEAPKSFRKFKFDHADRNKDGFLDKREMDWVSEKLAGKKQATPAKPSEPVVPEAGRMTVVRDIVYRKDDNATKGRNKLDIYLPRGKTGYPVLFWIHGGGLHSGDKSKITEVAGRFVAEGIGVVSANYRLYPEAIYPVQIEDVADAFAWVHRNIAKRGGDPEKLFVSGGSAGGHLTALLTLNDAFLKKRGLTSGAIRGAIPISGLMDVSRVGAARRKGVWGEKASTYRIASPLHHARRDAPPLLLLHAEHDTLDRRQQNQAMFDALKKAGHPDVAIHELKDRTHNSIRPNLVGHNDTGARHILKFIRRLCAAQANRSDVKQRPWPRHTIDPANKAAGKLGADGVRLGDFNDDGLLDITTGWEQGGAIVVYQNPGPAKAKSAWPSVTVGRVASPEDAVFADLDGDGNLDVVSSCEGRERTMYVHWAPAKRADYLKPSAWVTEAISATKQKQSWMFAEPAQIDGRGGIDLFVSSKGANGSIGWLRVDPPTSSGRDAGALKFVKLRSAGWIMTLKALDMDGDGDSDLLFSDRKGDKRGVNWLENPGGTEAASPEKWTEHVIGGKEHEVMFLSVGDLNHDGARDIVCPTRNGEILLFEGNGNGWKIHSTPNPFGVPHGKAVAIGDIDNDGRNDLFHVTNTGRNRELPGATWMSNRPDKPWSSKWNVTDVSGSIGVKFDLVKLVDLDGDGDLDAIT</sequence>
<dbReference type="InterPro" id="IPR049492">
    <property type="entry name" value="BD-FAE-like_dom"/>
</dbReference>
<evidence type="ECO:0000259" key="3">
    <source>
        <dbReference type="PROSITE" id="PS50222"/>
    </source>
</evidence>
<dbReference type="Pfam" id="PF13517">
    <property type="entry name" value="FG-GAP_3"/>
    <property type="match status" value="2"/>
</dbReference>
<dbReference type="Gene3D" id="1.10.238.10">
    <property type="entry name" value="EF-hand"/>
    <property type="match status" value="1"/>
</dbReference>
<protein>
    <recommendedName>
        <fullName evidence="3">EF-hand domain-containing protein</fullName>
    </recommendedName>
</protein>
<dbReference type="InterPro" id="IPR050300">
    <property type="entry name" value="GDXG_lipolytic_enzyme"/>
</dbReference>
<dbReference type="SUPFAM" id="SSF47473">
    <property type="entry name" value="EF-hand"/>
    <property type="match status" value="1"/>
</dbReference>
<proteinExistence type="predicted"/>
<reference evidence="4" key="1">
    <citation type="submission" date="2018-05" db="EMBL/GenBank/DDBJ databases">
        <authorList>
            <person name="Lanie J.A."/>
            <person name="Ng W.-L."/>
            <person name="Kazmierczak K.M."/>
            <person name="Andrzejewski T.M."/>
            <person name="Davidsen T.M."/>
            <person name="Wayne K.J."/>
            <person name="Tettelin H."/>
            <person name="Glass J.I."/>
            <person name="Rusch D."/>
            <person name="Podicherti R."/>
            <person name="Tsui H.-C.T."/>
            <person name="Winkler M.E."/>
        </authorList>
    </citation>
    <scope>NUCLEOTIDE SEQUENCE</scope>
</reference>
<dbReference type="Gene3D" id="3.40.50.1820">
    <property type="entry name" value="alpha/beta hydrolase"/>
    <property type="match status" value="1"/>
</dbReference>
<dbReference type="InterPro" id="IPR011992">
    <property type="entry name" value="EF-hand-dom_pair"/>
</dbReference>
<dbReference type="Pfam" id="PF20434">
    <property type="entry name" value="BD-FAE"/>
    <property type="match status" value="1"/>
</dbReference>
<dbReference type="PANTHER" id="PTHR48081">
    <property type="entry name" value="AB HYDROLASE SUPERFAMILY PROTEIN C4A8.06C"/>
    <property type="match status" value="1"/>
</dbReference>
<dbReference type="InterPro" id="IPR029058">
    <property type="entry name" value="AB_hydrolase_fold"/>
</dbReference>
<feature type="non-terminal residue" evidence="4">
    <location>
        <position position="1"/>
    </location>
</feature>
<dbReference type="InterPro" id="IPR028994">
    <property type="entry name" value="Integrin_alpha_N"/>
</dbReference>
<dbReference type="InterPro" id="IPR002048">
    <property type="entry name" value="EF_hand_dom"/>
</dbReference>
<evidence type="ECO:0000256" key="1">
    <source>
        <dbReference type="ARBA" id="ARBA00022729"/>
    </source>
</evidence>
<dbReference type="GO" id="GO:0005509">
    <property type="term" value="F:calcium ion binding"/>
    <property type="evidence" value="ECO:0007669"/>
    <property type="project" value="InterPro"/>
</dbReference>
<accession>A0A381UH68</accession>
<dbReference type="InterPro" id="IPR018247">
    <property type="entry name" value="EF_Hand_1_Ca_BS"/>
</dbReference>
<dbReference type="InterPro" id="IPR013517">
    <property type="entry name" value="FG-GAP"/>
</dbReference>
<keyword evidence="1" id="KW-0732">Signal</keyword>
<keyword evidence="2" id="KW-0378">Hydrolase</keyword>
<feature type="non-terminal residue" evidence="4">
    <location>
        <position position="732"/>
    </location>
</feature>
<dbReference type="Gene3D" id="2.130.10.130">
    <property type="entry name" value="Integrin alpha, N-terminal"/>
    <property type="match status" value="2"/>
</dbReference>
<dbReference type="SUPFAM" id="SSF53474">
    <property type="entry name" value="alpha/beta-Hydrolases"/>
    <property type="match status" value="1"/>
</dbReference>
<gene>
    <name evidence="4" type="ORF">METZ01_LOCUS80353</name>
</gene>
<organism evidence="4">
    <name type="scientific">marine metagenome</name>
    <dbReference type="NCBI Taxonomy" id="408172"/>
    <lineage>
        <taxon>unclassified sequences</taxon>
        <taxon>metagenomes</taxon>
        <taxon>ecological metagenomes</taxon>
    </lineage>
</organism>
<dbReference type="PANTHER" id="PTHR48081:SF33">
    <property type="entry name" value="KYNURENINE FORMAMIDASE"/>
    <property type="match status" value="1"/>
</dbReference>
<feature type="domain" description="EF-hand" evidence="3">
    <location>
        <begin position="20"/>
        <end position="55"/>
    </location>
</feature>
<name>A0A381UH68_9ZZZZ</name>
<dbReference type="PROSITE" id="PS00018">
    <property type="entry name" value="EF_HAND_1"/>
    <property type="match status" value="1"/>
</dbReference>
<dbReference type="SUPFAM" id="SSF69318">
    <property type="entry name" value="Integrin alpha N-terminal domain"/>
    <property type="match status" value="1"/>
</dbReference>
<dbReference type="AlphaFoldDB" id="A0A381UH68"/>
<dbReference type="PROSITE" id="PS50222">
    <property type="entry name" value="EF_HAND_2"/>
    <property type="match status" value="1"/>
</dbReference>